<evidence type="ECO:0000256" key="1">
    <source>
        <dbReference type="SAM" id="Phobius"/>
    </source>
</evidence>
<comment type="caution">
    <text evidence="3">The sequence shown here is derived from an EMBL/GenBank/DDBJ whole genome shotgun (WGS) entry which is preliminary data.</text>
</comment>
<protein>
    <submittedName>
        <fullName evidence="3">Acyltransferase</fullName>
        <ecNumber evidence="3">2.3.-.-</ecNumber>
    </submittedName>
</protein>
<feature type="transmembrane region" description="Helical" evidence="1">
    <location>
        <begin position="193"/>
        <end position="210"/>
    </location>
</feature>
<dbReference type="EC" id="2.3.-.-" evidence="3"/>
<name>A0ABU8YBX6_9MICO</name>
<reference evidence="3 4" key="1">
    <citation type="submission" date="2024-03" db="EMBL/GenBank/DDBJ databases">
        <title>Whole genomes of four grape xylem sap localized bacterial endophytes.</title>
        <authorList>
            <person name="Kumar G."/>
            <person name="Savka M.A."/>
        </authorList>
    </citation>
    <scope>NUCLEOTIDE SEQUENCE [LARGE SCALE GENOMIC DNA]</scope>
    <source>
        <strain evidence="3 4">RIT_GXS8</strain>
    </source>
</reference>
<dbReference type="EMBL" id="JBBLYY010000056">
    <property type="protein sequence ID" value="MEK0171992.1"/>
    <property type="molecule type" value="Genomic_DNA"/>
</dbReference>
<keyword evidence="3" id="KW-0012">Acyltransferase</keyword>
<dbReference type="InterPro" id="IPR002656">
    <property type="entry name" value="Acyl_transf_3_dom"/>
</dbReference>
<feature type="transmembrane region" description="Helical" evidence="1">
    <location>
        <begin position="279"/>
        <end position="297"/>
    </location>
</feature>
<evidence type="ECO:0000313" key="4">
    <source>
        <dbReference type="Proteomes" id="UP001370299"/>
    </source>
</evidence>
<keyword evidence="4" id="KW-1185">Reference proteome</keyword>
<feature type="transmembrane region" description="Helical" evidence="1">
    <location>
        <begin position="89"/>
        <end position="108"/>
    </location>
</feature>
<dbReference type="GO" id="GO:0016746">
    <property type="term" value="F:acyltransferase activity"/>
    <property type="evidence" value="ECO:0007669"/>
    <property type="project" value="UniProtKB-KW"/>
</dbReference>
<keyword evidence="1" id="KW-0472">Membrane</keyword>
<feature type="transmembrane region" description="Helical" evidence="1">
    <location>
        <begin position="247"/>
        <end position="267"/>
    </location>
</feature>
<evidence type="ECO:0000259" key="2">
    <source>
        <dbReference type="Pfam" id="PF01757"/>
    </source>
</evidence>
<keyword evidence="1" id="KW-1133">Transmembrane helix</keyword>
<keyword evidence="1" id="KW-0812">Transmembrane</keyword>
<organism evidence="3 4">
    <name type="scientific">Curtobacterium citreum</name>
    <dbReference type="NCBI Taxonomy" id="2036"/>
    <lineage>
        <taxon>Bacteria</taxon>
        <taxon>Bacillati</taxon>
        <taxon>Actinomycetota</taxon>
        <taxon>Actinomycetes</taxon>
        <taxon>Micrococcales</taxon>
        <taxon>Microbacteriaceae</taxon>
        <taxon>Curtobacterium</taxon>
    </lineage>
</organism>
<feature type="transmembrane region" description="Helical" evidence="1">
    <location>
        <begin position="120"/>
        <end position="144"/>
    </location>
</feature>
<feature type="domain" description="Acyltransferase 3" evidence="2">
    <location>
        <begin position="20"/>
        <end position="325"/>
    </location>
</feature>
<dbReference type="InterPro" id="IPR050879">
    <property type="entry name" value="Acyltransferase_3"/>
</dbReference>
<feature type="transmembrane region" description="Helical" evidence="1">
    <location>
        <begin position="309"/>
        <end position="329"/>
    </location>
</feature>
<feature type="transmembrane region" description="Helical" evidence="1">
    <location>
        <begin position="222"/>
        <end position="241"/>
    </location>
</feature>
<sequence>MSTTRGSSASPVAGRAGRLDFLDGVRGIAAVAVVLEHAFEAWVPGYSRVSLAYLSVGRVGVVAFFLVSGYVIGLTLSKQAIPVFVVRRFWRLFPVYWLVLAFAIVVDLPTNPLVDPGVPVFLLNLTMLQGVVALPSILGSAWTLGPELLYYAQTSVSKYLGKLELSVYLGYFWLALYGALSLIGAAIGKELPATTPLMLFFASFGHSIYLRDTKGSRVWIGYLLSAAVVVPLCSIALISSQDEPMEGYGIIGFNLSAAVGFVLFAIFYFRRGARVAPSVLWLGGISYALYLIHLPLIEVLRRVVTFAPWGIPLSVGICVVVAWGVHRVVEVPLIRTGRSLSTKRRPPDNASAL</sequence>
<dbReference type="PANTHER" id="PTHR23028:SF131">
    <property type="entry name" value="BLR2367 PROTEIN"/>
    <property type="match status" value="1"/>
</dbReference>
<feature type="transmembrane region" description="Helical" evidence="1">
    <location>
        <begin position="165"/>
        <end position="187"/>
    </location>
</feature>
<accession>A0ABU8YBX6</accession>
<proteinExistence type="predicted"/>
<feature type="transmembrane region" description="Helical" evidence="1">
    <location>
        <begin position="51"/>
        <end position="77"/>
    </location>
</feature>
<gene>
    <name evidence="3" type="ORF">WMN62_10965</name>
</gene>
<dbReference type="RefSeq" id="WP_340195862.1">
    <property type="nucleotide sequence ID" value="NZ_JBBKAP010000013.1"/>
</dbReference>
<dbReference type="Proteomes" id="UP001370299">
    <property type="component" value="Unassembled WGS sequence"/>
</dbReference>
<evidence type="ECO:0000313" key="3">
    <source>
        <dbReference type="EMBL" id="MEK0171992.1"/>
    </source>
</evidence>
<keyword evidence="3" id="KW-0808">Transferase</keyword>
<dbReference type="PANTHER" id="PTHR23028">
    <property type="entry name" value="ACETYLTRANSFERASE"/>
    <property type="match status" value="1"/>
</dbReference>
<dbReference type="Pfam" id="PF01757">
    <property type="entry name" value="Acyl_transf_3"/>
    <property type="match status" value="1"/>
</dbReference>